<dbReference type="AlphaFoldDB" id="A0A0K0VGX8"/>
<proteinExistence type="inferred from homology"/>
<dbReference type="EMBL" id="KP319247">
    <property type="protein sequence ID" value="AKR76215.1"/>
    <property type="molecule type" value="Genomic_DNA"/>
</dbReference>
<dbReference type="InterPro" id="IPR036291">
    <property type="entry name" value="NAD(P)-bd_dom_sf"/>
</dbReference>
<dbReference type="Pfam" id="PF13561">
    <property type="entry name" value="adh_short_C2"/>
    <property type="match status" value="1"/>
</dbReference>
<comment type="similarity">
    <text evidence="1">Belongs to the short-chain dehydrogenases/reductases (SDR) family.</text>
</comment>
<name>A0A0K0VGX8_9PROT</name>
<dbReference type="PANTHER" id="PTHR43943">
    <property type="entry name" value="DEHYDROGENASE/REDUCTASE (SDR FAMILY) MEMBER 4"/>
    <property type="match status" value="1"/>
</dbReference>
<accession>A0A0K0VGX8</accession>
<keyword evidence="3" id="KW-0456">Lyase</keyword>
<dbReference type="GO" id="GO:0016491">
    <property type="term" value="F:oxidoreductase activity"/>
    <property type="evidence" value="ECO:0007669"/>
    <property type="project" value="UniProtKB-KW"/>
</dbReference>
<dbReference type="PRINTS" id="PR00081">
    <property type="entry name" value="GDHRDH"/>
</dbReference>
<dbReference type="Gene3D" id="3.40.50.720">
    <property type="entry name" value="NAD(P)-binding Rossmann-like Domain"/>
    <property type="match status" value="1"/>
</dbReference>
<reference evidence="3" key="1">
    <citation type="journal article" date="2015" name="J. Mol. Catal., B Enzym.">
        <title>Biochemical characterization and biosynthetic application of ahalohydrin dehalogenase from Tistrella mobilis ZJB1405.</title>
        <authorList>
            <person name="Xue F."/>
            <person name="Liu Z.-Q."/>
            <person name="Wang Y.-J."/>
            <person name="Wan N.-W."/>
            <person name="Zheng Y.-G."/>
        </authorList>
    </citation>
    <scope>NUCLEOTIDE SEQUENCE</scope>
    <source>
        <strain evidence="3">ZJB1405</strain>
    </source>
</reference>
<evidence type="ECO:0000256" key="1">
    <source>
        <dbReference type="ARBA" id="ARBA00006484"/>
    </source>
</evidence>
<dbReference type="EC" id="4.5.1.-" evidence="3"/>
<dbReference type="InterPro" id="IPR002347">
    <property type="entry name" value="SDR_fam"/>
</dbReference>
<dbReference type="SUPFAM" id="SSF51735">
    <property type="entry name" value="NAD(P)-binding Rossmann-fold domains"/>
    <property type="match status" value="1"/>
</dbReference>
<evidence type="ECO:0000256" key="2">
    <source>
        <dbReference type="ARBA" id="ARBA00023002"/>
    </source>
</evidence>
<protein>
    <submittedName>
        <fullName evidence="3">Halohydrin dehalogenase</fullName>
        <ecNumber evidence="3">4.5.1.-</ecNumber>
    </submittedName>
</protein>
<dbReference type="GO" id="GO:0016829">
    <property type="term" value="F:lyase activity"/>
    <property type="evidence" value="ECO:0007669"/>
    <property type="project" value="UniProtKB-KW"/>
</dbReference>
<organism evidence="3">
    <name type="scientific">Tistrella mobilis</name>
    <dbReference type="NCBI Taxonomy" id="171437"/>
    <lineage>
        <taxon>Bacteria</taxon>
        <taxon>Pseudomonadati</taxon>
        <taxon>Pseudomonadota</taxon>
        <taxon>Alphaproteobacteria</taxon>
        <taxon>Geminicoccales</taxon>
        <taxon>Geminicoccaceae</taxon>
        <taxon>Tistrella</taxon>
    </lineage>
</organism>
<dbReference type="SMR" id="A0A0K0VGX8"/>
<sequence length="248" mass="26203">MPVTDTAPRVALVTNATKYAGAPTVAALASQGWQIIAHDASFTDVAARAAWEADNQGMTAAEAQDPAGLIAEVRDRMGGLHGIVSNDAYPAIRRRIEETEAEALREMLEALTVFPFALASAVTPHLKAQGAGAIVMVTSASPRRPYPGFAMYATARSASTGLAKALANELAPHGIRVNAVAPNFLYSETYYPRAKWIDDPAGAARVREMVPLGRLGRPEEIGELIAFLLSDKAGFVVGETVGFTGGWP</sequence>
<keyword evidence="2" id="KW-0560">Oxidoreductase</keyword>
<dbReference type="PANTHER" id="PTHR43943:SF17">
    <property type="entry name" value="3-PHENYLPROPIONATE-DIHYDRODIOL_CINNAMIC ACID-DIHYDRODIOL DEHYDROGENASE"/>
    <property type="match status" value="1"/>
</dbReference>
<evidence type="ECO:0000313" key="3">
    <source>
        <dbReference type="EMBL" id="AKR76215.1"/>
    </source>
</evidence>